<accession>A0A1P8KH53</accession>
<geneLocation type="plasmid" evidence="6">
    <name>pALWED2.1</name>
</geneLocation>
<keyword evidence="6" id="KW-0614">Plasmid</keyword>
<proteinExistence type="inferred from homology"/>
<gene>
    <name evidence="6" type="ORF">BAA97_p0100</name>
    <name evidence="7" type="ORF">HNP34_003014</name>
</gene>
<keyword evidence="4" id="KW-0804">Transcription</keyword>
<evidence type="ECO:0000313" key="8">
    <source>
        <dbReference type="Proteomes" id="UP000548425"/>
    </source>
</evidence>
<comment type="similarity">
    <text evidence="1">Belongs to the LysR transcriptional regulatory family.</text>
</comment>
<organism evidence="6">
    <name type="scientific">Acinetobacter lwoffii</name>
    <dbReference type="NCBI Taxonomy" id="28090"/>
    <lineage>
        <taxon>Bacteria</taxon>
        <taxon>Pseudomonadati</taxon>
        <taxon>Pseudomonadota</taxon>
        <taxon>Gammaproteobacteria</taxon>
        <taxon>Moraxellales</taxon>
        <taxon>Moraxellaceae</taxon>
        <taxon>Acinetobacter</taxon>
    </lineage>
</organism>
<evidence type="ECO:0000256" key="2">
    <source>
        <dbReference type="ARBA" id="ARBA00023015"/>
    </source>
</evidence>
<dbReference type="EMBL" id="KX426229">
    <property type="protein sequence ID" value="APW49015.1"/>
    <property type="molecule type" value="Genomic_DNA"/>
</dbReference>
<evidence type="ECO:0000313" key="7">
    <source>
        <dbReference type="EMBL" id="MBB6364858.1"/>
    </source>
</evidence>
<evidence type="ECO:0000313" key="6">
    <source>
        <dbReference type="EMBL" id="APW49015.1"/>
    </source>
</evidence>
<sequence>MQLKALRYFAMVATTGSFSATAKHFQVPSSSVSRFISKLEQDIGQQLFYRNTRSVRLTEIGEKYYIQIKEVLDTLDFANEEATGKNSNVRGLVRINTAVALGRLHISRIVNQLHDIYPDLSVELILTDTFIDPVQEGVDIAIRIGSLQDSALIARKVCDQTYVLCASPEYLECYGTPETPQDIQKHQCLVYKGVSGSQRWYFRQDELDKPIEIEPQGPLTSNNAEVLVSAALEGRGIVLFPTWIFEEGYFKNKQFVKLLPKWLCTVEPYTVGIHLVSPENRIRSKKVRTVLDFILKEIGSPPYWDNILTF</sequence>
<name>A0A1P8KH53_ACILW</name>
<dbReference type="Gene3D" id="1.10.10.10">
    <property type="entry name" value="Winged helix-like DNA-binding domain superfamily/Winged helix DNA-binding domain"/>
    <property type="match status" value="1"/>
</dbReference>
<dbReference type="RefSeq" id="WP_171265302.1">
    <property type="nucleotide sequence ID" value="NZ_CP147684.1"/>
</dbReference>
<evidence type="ECO:0000256" key="3">
    <source>
        <dbReference type="ARBA" id="ARBA00023125"/>
    </source>
</evidence>
<reference evidence="7 8" key="2">
    <citation type="submission" date="2020-08" db="EMBL/GenBank/DDBJ databases">
        <title>Functional genomics of gut bacteria from endangered species of beetles.</title>
        <authorList>
            <person name="Carlos-Shanley C."/>
        </authorList>
    </citation>
    <scope>NUCLEOTIDE SEQUENCE [LARGE SCALE GENOMIC DNA]</scope>
    <source>
        <strain evidence="7 8">S00127</strain>
    </source>
</reference>
<evidence type="ECO:0000256" key="1">
    <source>
        <dbReference type="ARBA" id="ARBA00009437"/>
    </source>
</evidence>
<dbReference type="SUPFAM" id="SSF53850">
    <property type="entry name" value="Periplasmic binding protein-like II"/>
    <property type="match status" value="1"/>
</dbReference>
<dbReference type="CDD" id="cd08422">
    <property type="entry name" value="PBP2_CrgA_like"/>
    <property type="match status" value="1"/>
</dbReference>
<dbReference type="InterPro" id="IPR036390">
    <property type="entry name" value="WH_DNA-bd_sf"/>
</dbReference>
<dbReference type="InterPro" id="IPR036388">
    <property type="entry name" value="WH-like_DNA-bd_sf"/>
</dbReference>
<dbReference type="Pfam" id="PF03466">
    <property type="entry name" value="LysR_substrate"/>
    <property type="match status" value="1"/>
</dbReference>
<dbReference type="Gene3D" id="3.40.190.290">
    <property type="match status" value="1"/>
</dbReference>
<protein>
    <submittedName>
        <fullName evidence="7">DNA-binding transcriptional LysR family regulator</fullName>
    </submittedName>
</protein>
<keyword evidence="3 7" id="KW-0238">DNA-binding</keyword>
<dbReference type="InterPro" id="IPR000847">
    <property type="entry name" value="LysR_HTH_N"/>
</dbReference>
<dbReference type="PANTHER" id="PTHR30537:SF5">
    <property type="entry name" value="HTH-TYPE TRANSCRIPTIONAL ACTIVATOR TTDR-RELATED"/>
    <property type="match status" value="1"/>
</dbReference>
<dbReference type="Proteomes" id="UP000548425">
    <property type="component" value="Unassembled WGS sequence"/>
</dbReference>
<dbReference type="SUPFAM" id="SSF46785">
    <property type="entry name" value="Winged helix' DNA-binding domain"/>
    <property type="match status" value="1"/>
</dbReference>
<dbReference type="FunFam" id="1.10.10.10:FF:000001">
    <property type="entry name" value="LysR family transcriptional regulator"/>
    <property type="match status" value="1"/>
</dbReference>
<dbReference type="GO" id="GO:0006351">
    <property type="term" value="P:DNA-templated transcription"/>
    <property type="evidence" value="ECO:0007669"/>
    <property type="project" value="TreeGrafter"/>
</dbReference>
<dbReference type="GO" id="GO:0043565">
    <property type="term" value="F:sequence-specific DNA binding"/>
    <property type="evidence" value="ECO:0007669"/>
    <property type="project" value="TreeGrafter"/>
</dbReference>
<evidence type="ECO:0000259" key="5">
    <source>
        <dbReference type="PROSITE" id="PS50931"/>
    </source>
</evidence>
<dbReference type="PANTHER" id="PTHR30537">
    <property type="entry name" value="HTH-TYPE TRANSCRIPTIONAL REGULATOR"/>
    <property type="match status" value="1"/>
</dbReference>
<dbReference type="AlphaFoldDB" id="A0A1P8KH53"/>
<dbReference type="GO" id="GO:0003700">
    <property type="term" value="F:DNA-binding transcription factor activity"/>
    <property type="evidence" value="ECO:0007669"/>
    <property type="project" value="InterPro"/>
</dbReference>
<reference evidence="6" key="1">
    <citation type="journal article" date="2016" name="Biomed. Res. Int.">
        <title>Resistance of Permafrost and Modern Acinetobacter lwoffii Strains to Heavy Metals and Arsenic Revealed by Genome Analysis.</title>
        <authorList>
            <person name="Mindlin S."/>
            <person name="Petrenko A."/>
            <person name="Kurakov A."/>
            <person name="Beletsky A."/>
            <person name="Mardanov A."/>
            <person name="Petrova M."/>
        </authorList>
    </citation>
    <scope>NUCLEOTIDE SEQUENCE</scope>
    <source>
        <strain evidence="6">ED45-23</strain>
        <plasmid evidence="6">pALWED2.1</plasmid>
    </source>
</reference>
<keyword evidence="2" id="KW-0805">Transcription regulation</keyword>
<dbReference type="Pfam" id="PF00126">
    <property type="entry name" value="HTH_1"/>
    <property type="match status" value="1"/>
</dbReference>
<dbReference type="PROSITE" id="PS50931">
    <property type="entry name" value="HTH_LYSR"/>
    <property type="match status" value="1"/>
</dbReference>
<evidence type="ECO:0000256" key="4">
    <source>
        <dbReference type="ARBA" id="ARBA00023163"/>
    </source>
</evidence>
<dbReference type="InterPro" id="IPR005119">
    <property type="entry name" value="LysR_subst-bd"/>
</dbReference>
<feature type="domain" description="HTH lysR-type" evidence="5">
    <location>
        <begin position="1"/>
        <end position="58"/>
    </location>
</feature>
<dbReference type="InterPro" id="IPR058163">
    <property type="entry name" value="LysR-type_TF_proteobact-type"/>
</dbReference>
<dbReference type="EMBL" id="JACHLA010000034">
    <property type="protein sequence ID" value="MBB6364858.1"/>
    <property type="molecule type" value="Genomic_DNA"/>
</dbReference>